<organism evidence="1 2">
    <name type="scientific">Fervidibacillus halotolerans</name>
    <dbReference type="NCBI Taxonomy" id="2980027"/>
    <lineage>
        <taxon>Bacteria</taxon>
        <taxon>Bacillati</taxon>
        <taxon>Bacillota</taxon>
        <taxon>Bacilli</taxon>
        <taxon>Bacillales</taxon>
        <taxon>Bacillaceae</taxon>
        <taxon>Fervidibacillus</taxon>
    </lineage>
</organism>
<sequence length="77" mass="9149">MSLLEGILTRLKNMQENAMEQERYFEQNGEIKCKVLYSPKTDMFELEIFDKDGKSDTFQFDNIDMATIEIFELLQNE</sequence>
<reference evidence="1" key="1">
    <citation type="submission" date="2022-09" db="EMBL/GenBank/DDBJ databases">
        <title>Complete Genomes of Fervidibacillus albus and Fervidibacillus halotolerans isolated from tidal flat sediments.</title>
        <authorList>
            <person name="Kwon K.K."/>
            <person name="Yang S.-H."/>
            <person name="Park M.J."/>
            <person name="Oh H.-M."/>
        </authorList>
    </citation>
    <scope>NUCLEOTIDE SEQUENCE</scope>
    <source>
        <strain evidence="1">MEBiC13594</strain>
    </source>
</reference>
<evidence type="ECO:0000313" key="2">
    <source>
        <dbReference type="Proteomes" id="UP001164726"/>
    </source>
</evidence>
<dbReference type="RefSeq" id="WP_275421377.1">
    <property type="nucleotide sequence ID" value="NZ_CP106877.1"/>
</dbReference>
<dbReference type="AlphaFoldDB" id="A0A9E8M2D0"/>
<protein>
    <submittedName>
        <fullName evidence="1">YkuJ family protein</fullName>
    </submittedName>
</protein>
<dbReference type="EMBL" id="CP106877">
    <property type="protein sequence ID" value="WAA13226.1"/>
    <property type="molecule type" value="Genomic_DNA"/>
</dbReference>
<dbReference type="InterPro" id="IPR014904">
    <property type="entry name" value="YkuJ-like"/>
</dbReference>
<dbReference type="InterPro" id="IPR038073">
    <property type="entry name" value="YkuJ-like_sf"/>
</dbReference>
<dbReference type="SUPFAM" id="SSF143567">
    <property type="entry name" value="YkuJ-like"/>
    <property type="match status" value="1"/>
</dbReference>
<accession>A0A9E8M2D0</accession>
<name>A0A9E8M2D0_9BACI</name>
<dbReference type="Gene3D" id="3.30.720.20">
    <property type="entry name" value="Protein of unknown function DUF1797"/>
    <property type="match status" value="1"/>
</dbReference>
<dbReference type="Pfam" id="PF08796">
    <property type="entry name" value="DUF1797"/>
    <property type="match status" value="1"/>
</dbReference>
<keyword evidence="2" id="KW-1185">Reference proteome</keyword>
<proteinExistence type="predicted"/>
<dbReference type="KEGG" id="fhl:OE105_03630"/>
<evidence type="ECO:0000313" key="1">
    <source>
        <dbReference type="EMBL" id="WAA13226.1"/>
    </source>
</evidence>
<gene>
    <name evidence="1" type="ORF">OE105_03630</name>
</gene>
<dbReference type="Proteomes" id="UP001164726">
    <property type="component" value="Chromosome"/>
</dbReference>